<name>A0A6B2FZD4_MYXSQ</name>
<dbReference type="GO" id="GO:0016887">
    <property type="term" value="F:ATP hydrolysis activity"/>
    <property type="evidence" value="ECO:0007669"/>
    <property type="project" value="InterPro"/>
</dbReference>
<dbReference type="GO" id="GO:0043529">
    <property type="term" value="C:GET complex"/>
    <property type="evidence" value="ECO:0007669"/>
    <property type="project" value="TreeGrafter"/>
</dbReference>
<evidence type="ECO:0000256" key="5">
    <source>
        <dbReference type="ARBA" id="ARBA00022801"/>
    </source>
</evidence>
<evidence type="ECO:0000256" key="7">
    <source>
        <dbReference type="ARBA" id="ARBA00022840"/>
    </source>
</evidence>
<reference evidence="9" key="1">
    <citation type="submission" date="2018-11" db="EMBL/GenBank/DDBJ databases">
        <title>Myxobolus squamalis genome and transcriptome.</title>
        <authorList>
            <person name="Yahalomi D."/>
            <person name="Atkinson S.D."/>
            <person name="Neuhof M."/>
            <person name="Chang E.S."/>
            <person name="Philippe H."/>
            <person name="Cartwright P."/>
            <person name="Bartholomew J.L."/>
            <person name="Huchon D."/>
        </authorList>
    </citation>
    <scope>NUCLEOTIDE SEQUENCE</scope>
    <source>
        <strain evidence="9">71B08</strain>
        <tissue evidence="9">Whole</tissue>
    </source>
</reference>
<evidence type="ECO:0000256" key="6">
    <source>
        <dbReference type="ARBA" id="ARBA00022824"/>
    </source>
</evidence>
<keyword evidence="2" id="KW-0813">Transport</keyword>
<feature type="domain" description="ArsA/GET3 Anion-transporting ATPase-like" evidence="8">
    <location>
        <begin position="27"/>
        <end position="327"/>
    </location>
</feature>
<dbReference type="NCBIfam" id="TIGR00345">
    <property type="entry name" value="GET3_arsA_TRC40"/>
    <property type="match status" value="1"/>
</dbReference>
<evidence type="ECO:0000256" key="1">
    <source>
        <dbReference type="ARBA" id="ARBA00011040"/>
    </source>
</evidence>
<proteinExistence type="inferred from homology"/>
<keyword evidence="3" id="KW-0963">Cytoplasm</keyword>
<dbReference type="PANTHER" id="PTHR10803:SF3">
    <property type="entry name" value="ATPASE GET3"/>
    <property type="match status" value="1"/>
</dbReference>
<dbReference type="InterPro" id="IPR025723">
    <property type="entry name" value="ArsA/GET3_ATPase-like"/>
</dbReference>
<protein>
    <submittedName>
        <fullName evidence="9">ATPase ASNA1 homolog (Trinotate prediction)</fullName>
    </submittedName>
</protein>
<comment type="similarity">
    <text evidence="1">Belongs to the arsA ATPase family.</text>
</comment>
<dbReference type="GO" id="GO:0005524">
    <property type="term" value="F:ATP binding"/>
    <property type="evidence" value="ECO:0007669"/>
    <property type="project" value="UniProtKB-KW"/>
</dbReference>
<evidence type="ECO:0000313" key="9">
    <source>
        <dbReference type="EMBL" id="NDJ96630.1"/>
    </source>
</evidence>
<dbReference type="EMBL" id="GHBR01001357">
    <property type="protein sequence ID" value="NDJ96630.1"/>
    <property type="molecule type" value="Transcribed_RNA"/>
</dbReference>
<dbReference type="InterPro" id="IPR016300">
    <property type="entry name" value="ATPase_ArsA/GET3"/>
</dbReference>
<keyword evidence="5" id="KW-0378">Hydrolase</keyword>
<dbReference type="PANTHER" id="PTHR10803">
    <property type="entry name" value="ARSENICAL PUMP-DRIVING ATPASE ARSENITE-TRANSLOCATING ATPASE"/>
    <property type="match status" value="1"/>
</dbReference>
<dbReference type="SUPFAM" id="SSF52540">
    <property type="entry name" value="P-loop containing nucleoside triphosphate hydrolases"/>
    <property type="match status" value="1"/>
</dbReference>
<dbReference type="InterPro" id="IPR027417">
    <property type="entry name" value="P-loop_NTPase"/>
</dbReference>
<dbReference type="AlphaFoldDB" id="A0A6B2FZD4"/>
<evidence type="ECO:0000259" key="8">
    <source>
        <dbReference type="Pfam" id="PF02374"/>
    </source>
</evidence>
<evidence type="ECO:0000256" key="4">
    <source>
        <dbReference type="ARBA" id="ARBA00022741"/>
    </source>
</evidence>
<dbReference type="Pfam" id="PF02374">
    <property type="entry name" value="ArsA_ATPase"/>
    <property type="match status" value="1"/>
</dbReference>
<keyword evidence="4" id="KW-0547">Nucleotide-binding</keyword>
<dbReference type="CDD" id="cd02035">
    <property type="entry name" value="ArsA"/>
    <property type="match status" value="1"/>
</dbReference>
<dbReference type="Gene3D" id="3.40.50.300">
    <property type="entry name" value="P-loop containing nucleotide triphosphate hydrolases"/>
    <property type="match status" value="1"/>
</dbReference>
<organism evidence="9">
    <name type="scientific">Myxobolus squamalis</name>
    <name type="common">Myxosporean</name>
    <dbReference type="NCBI Taxonomy" id="59785"/>
    <lineage>
        <taxon>Eukaryota</taxon>
        <taxon>Metazoa</taxon>
        <taxon>Cnidaria</taxon>
        <taxon>Myxozoa</taxon>
        <taxon>Myxosporea</taxon>
        <taxon>Bivalvulida</taxon>
        <taxon>Platysporina</taxon>
        <taxon>Myxobolidae</taxon>
        <taxon>Myxobolus</taxon>
    </lineage>
</organism>
<evidence type="ECO:0000256" key="2">
    <source>
        <dbReference type="ARBA" id="ARBA00022448"/>
    </source>
</evidence>
<evidence type="ECO:0000256" key="3">
    <source>
        <dbReference type="ARBA" id="ARBA00022490"/>
    </source>
</evidence>
<accession>A0A6B2FZD4</accession>
<dbReference type="GO" id="GO:0071816">
    <property type="term" value="P:tail-anchored membrane protein insertion into ER membrane"/>
    <property type="evidence" value="ECO:0007669"/>
    <property type="project" value="TreeGrafter"/>
</dbReference>
<dbReference type="FunFam" id="3.40.50.300:FF:001459">
    <property type="entry name" value="ATPase ASNA1 homolog"/>
    <property type="match status" value="1"/>
</dbReference>
<sequence length="328" mass="36476">MEAELCKSLDLAMKESTIKHLIEKDVKWIFVGGKGGVGKTTTSCALGIILSRHKESVLIISTDPAHNVSDSLDQKFTNSPTLVKGFSNLYAMEIDSEASLDDCAMEISENQSLQPGQGILKDLLGTVPGIDEAMSFAKIAELVKNMKYSVVIFDTAPTGHTLKLLSFPISLSKTVSKLHEFKSTLFPLLKQVGSLFGSDFNLEPILNKVEAAIPIIEMVSAQLTDPTSTTFVCVCIAEFLSMYETERLIQQLTTMNVNVNTIIINQLVEKNEACSRCELCTSRANSQQKYIEQIEEMYNEHHIIKSYLLPFEVRGIDQLKTYSKFLME</sequence>
<keyword evidence="6" id="KW-0256">Endoplasmic reticulum</keyword>
<keyword evidence="7" id="KW-0067">ATP-binding</keyword>